<comment type="caution">
    <text evidence="1">The sequence shown here is derived from an EMBL/GenBank/DDBJ whole genome shotgun (WGS) entry which is preliminary data.</text>
</comment>
<proteinExistence type="predicted"/>
<reference evidence="2" key="1">
    <citation type="journal article" date="2019" name="Int. J. Syst. Evol. Microbiol.">
        <title>The Global Catalogue of Microorganisms (GCM) 10K type strain sequencing project: providing services to taxonomists for standard genome sequencing and annotation.</title>
        <authorList>
            <consortium name="The Broad Institute Genomics Platform"/>
            <consortium name="The Broad Institute Genome Sequencing Center for Infectious Disease"/>
            <person name="Wu L."/>
            <person name="Ma J."/>
        </authorList>
    </citation>
    <scope>NUCLEOTIDE SEQUENCE [LARGE SCALE GENOMIC DNA]</scope>
    <source>
        <strain evidence="2">KCTC 23916</strain>
    </source>
</reference>
<sequence length="79" mass="8430">MLGVENLLNCNQVVGMFKLILRGIVVGHNGTICVGSGLGNAVTVNFTQIALDCNRICEAEVHCAASLTEEKYCTVDECL</sequence>
<dbReference type="EMBL" id="BMYT01000005">
    <property type="protein sequence ID" value="GGX21056.1"/>
    <property type="molecule type" value="Genomic_DNA"/>
</dbReference>
<evidence type="ECO:0000313" key="2">
    <source>
        <dbReference type="Proteomes" id="UP000620127"/>
    </source>
</evidence>
<name>A0ABQ2XJR5_9BURK</name>
<dbReference type="Proteomes" id="UP000620127">
    <property type="component" value="Unassembled WGS sequence"/>
</dbReference>
<keyword evidence="2" id="KW-1185">Reference proteome</keyword>
<organism evidence="1 2">
    <name type="scientific">Undibacterium macrobrachii</name>
    <dbReference type="NCBI Taxonomy" id="1119058"/>
    <lineage>
        <taxon>Bacteria</taxon>
        <taxon>Pseudomonadati</taxon>
        <taxon>Pseudomonadota</taxon>
        <taxon>Betaproteobacteria</taxon>
        <taxon>Burkholderiales</taxon>
        <taxon>Oxalobacteraceae</taxon>
        <taxon>Undibacterium</taxon>
    </lineage>
</organism>
<accession>A0ABQ2XJR5</accession>
<protein>
    <submittedName>
        <fullName evidence="1">Uncharacterized protein</fullName>
    </submittedName>
</protein>
<gene>
    <name evidence="1" type="ORF">GCM10011282_29000</name>
</gene>
<evidence type="ECO:0000313" key="1">
    <source>
        <dbReference type="EMBL" id="GGX21056.1"/>
    </source>
</evidence>